<accession>A0ABV1HJ21</accession>
<comment type="caution">
    <text evidence="5">The sequence shown here is derived from an EMBL/GenBank/DDBJ whole genome shotgun (WGS) entry which is preliminary data.</text>
</comment>
<evidence type="ECO:0000256" key="2">
    <source>
        <dbReference type="ARBA" id="ARBA00007639"/>
    </source>
</evidence>
<dbReference type="Gene3D" id="3.40.50.2300">
    <property type="match status" value="2"/>
</dbReference>
<evidence type="ECO:0000256" key="3">
    <source>
        <dbReference type="SAM" id="Phobius"/>
    </source>
</evidence>
<protein>
    <submittedName>
        <fullName evidence="5">Substrate-binding domain-containing protein</fullName>
    </submittedName>
</protein>
<reference evidence="5 6" key="1">
    <citation type="submission" date="2024-03" db="EMBL/GenBank/DDBJ databases">
        <title>Human intestinal bacterial collection.</title>
        <authorList>
            <person name="Pauvert C."/>
            <person name="Hitch T.C.A."/>
            <person name="Clavel T."/>
        </authorList>
    </citation>
    <scope>NUCLEOTIDE SEQUENCE [LARGE SCALE GENOMIC DNA]</scope>
    <source>
        <strain evidence="5 6">CLA-AP-H27</strain>
    </source>
</reference>
<evidence type="ECO:0000313" key="6">
    <source>
        <dbReference type="Proteomes" id="UP001437460"/>
    </source>
</evidence>
<dbReference type="EMBL" id="JBBMFJ010000002">
    <property type="protein sequence ID" value="MEQ2561953.1"/>
    <property type="molecule type" value="Genomic_DNA"/>
</dbReference>
<gene>
    <name evidence="5" type="ORF">WMO41_01930</name>
</gene>
<dbReference type="PANTHER" id="PTHR30036:SF7">
    <property type="entry name" value="ABC TRANSPORTER PERIPLASMIC-BINDING PROTEIN YPHF"/>
    <property type="match status" value="1"/>
</dbReference>
<proteinExistence type="inferred from homology"/>
<sequence length="323" mass="36318">MKRQEAWLMAGFGVILILLYLLSSTNLIIKERKTEIYPVSVILDDTTDESYQNFKKGVDRAAIELNADVSLITLYEGGDARQQIERMAREQQDGAKALIVMPVTENELEEALAEKRIQIPLVLVNSELPRDKVSSVVTADFDAMGRNLAKQVLEEHGNSIPVYLFYSHRGSAARQHFQDGVETVLQSGKCEIKKFERHGDGTFRKAIEELVYPEPARAVIIALDPESLLETAAILADSSVYPEHVDGLYGRGTTTPVLNYLDRGVINGLCVTDDFSTGYLSVKRAVEILANQKLEEETVLDSYYIQKDDLRKPEFEKMLYPIE</sequence>
<dbReference type="PANTHER" id="PTHR30036">
    <property type="entry name" value="D-XYLOSE-BINDING PERIPLASMIC PROTEIN"/>
    <property type="match status" value="1"/>
</dbReference>
<keyword evidence="3" id="KW-1133">Transmembrane helix</keyword>
<evidence type="ECO:0000313" key="5">
    <source>
        <dbReference type="EMBL" id="MEQ2561953.1"/>
    </source>
</evidence>
<dbReference type="Proteomes" id="UP001437460">
    <property type="component" value="Unassembled WGS sequence"/>
</dbReference>
<keyword evidence="3" id="KW-0812">Transmembrane</keyword>
<keyword evidence="3" id="KW-0472">Membrane</keyword>
<evidence type="ECO:0000259" key="4">
    <source>
        <dbReference type="Pfam" id="PF13407"/>
    </source>
</evidence>
<comment type="subcellular location">
    <subcellularLocation>
        <location evidence="1">Cell envelope</location>
    </subcellularLocation>
</comment>
<organism evidence="5 6">
    <name type="scientific">Ventrimonas faecis</name>
    <dbReference type="NCBI Taxonomy" id="3133170"/>
    <lineage>
        <taxon>Bacteria</taxon>
        <taxon>Bacillati</taxon>
        <taxon>Bacillota</taxon>
        <taxon>Clostridia</taxon>
        <taxon>Lachnospirales</taxon>
        <taxon>Lachnospiraceae</taxon>
        <taxon>Ventrimonas</taxon>
    </lineage>
</organism>
<dbReference type="InterPro" id="IPR028082">
    <property type="entry name" value="Peripla_BP_I"/>
</dbReference>
<dbReference type="SUPFAM" id="SSF53822">
    <property type="entry name" value="Periplasmic binding protein-like I"/>
    <property type="match status" value="1"/>
</dbReference>
<name>A0ABV1HJ21_9FIRM</name>
<feature type="domain" description="Periplasmic binding protein" evidence="4">
    <location>
        <begin position="40"/>
        <end position="292"/>
    </location>
</feature>
<feature type="transmembrane region" description="Helical" evidence="3">
    <location>
        <begin position="6"/>
        <end position="23"/>
    </location>
</feature>
<dbReference type="InterPro" id="IPR050555">
    <property type="entry name" value="Bact_Solute-Bind_Prot2"/>
</dbReference>
<dbReference type="Pfam" id="PF13407">
    <property type="entry name" value="Peripla_BP_4"/>
    <property type="match status" value="1"/>
</dbReference>
<keyword evidence="6" id="KW-1185">Reference proteome</keyword>
<dbReference type="RefSeq" id="WP_349228382.1">
    <property type="nucleotide sequence ID" value="NZ_JBBMFJ010000002.1"/>
</dbReference>
<evidence type="ECO:0000256" key="1">
    <source>
        <dbReference type="ARBA" id="ARBA00004196"/>
    </source>
</evidence>
<dbReference type="InterPro" id="IPR025997">
    <property type="entry name" value="SBP_2_dom"/>
</dbReference>
<comment type="similarity">
    <text evidence="2">Belongs to the bacterial solute-binding protein 2 family.</text>
</comment>